<dbReference type="EMBL" id="KN835265">
    <property type="protein sequence ID" value="KIK41566.1"/>
    <property type="molecule type" value="Genomic_DNA"/>
</dbReference>
<protein>
    <submittedName>
        <fullName evidence="1">Uncharacterized protein</fullName>
    </submittedName>
</protein>
<sequence length="89" mass="10115">MKAAMEWTIHKIHKREFLVTTHAVSDSILVLTSRTGCTIRRLILVSEHIRSFFIFVSVESSASCLVVGPILTTSMHTLQQPRKRHQSRG</sequence>
<dbReference type="InParanoid" id="A0A0D0AI98"/>
<reference evidence="1 2" key="1">
    <citation type="submission" date="2014-04" db="EMBL/GenBank/DDBJ databases">
        <authorList>
            <consortium name="DOE Joint Genome Institute"/>
            <person name="Kuo A."/>
            <person name="Ruytinx J."/>
            <person name="Rineau F."/>
            <person name="Colpaert J."/>
            <person name="Kohler A."/>
            <person name="Nagy L.G."/>
            <person name="Floudas D."/>
            <person name="Copeland A."/>
            <person name="Barry K.W."/>
            <person name="Cichocki N."/>
            <person name="Veneault-Fourrey C."/>
            <person name="LaButti K."/>
            <person name="Lindquist E.A."/>
            <person name="Lipzen A."/>
            <person name="Lundell T."/>
            <person name="Morin E."/>
            <person name="Murat C."/>
            <person name="Sun H."/>
            <person name="Tunlid A."/>
            <person name="Henrissat B."/>
            <person name="Grigoriev I.V."/>
            <person name="Hibbett D.S."/>
            <person name="Martin F."/>
            <person name="Nordberg H.P."/>
            <person name="Cantor M.N."/>
            <person name="Hua S.X."/>
        </authorList>
    </citation>
    <scope>NUCLEOTIDE SEQUENCE [LARGE SCALE GENOMIC DNA]</scope>
    <source>
        <strain evidence="1 2">UH-Slu-Lm8-n1</strain>
    </source>
</reference>
<dbReference type="AlphaFoldDB" id="A0A0D0AI98"/>
<evidence type="ECO:0000313" key="2">
    <source>
        <dbReference type="Proteomes" id="UP000054485"/>
    </source>
</evidence>
<gene>
    <name evidence="1" type="ORF">CY34DRAFT_200407</name>
</gene>
<reference evidence="2" key="2">
    <citation type="submission" date="2015-01" db="EMBL/GenBank/DDBJ databases">
        <title>Evolutionary Origins and Diversification of the Mycorrhizal Mutualists.</title>
        <authorList>
            <consortium name="DOE Joint Genome Institute"/>
            <consortium name="Mycorrhizal Genomics Consortium"/>
            <person name="Kohler A."/>
            <person name="Kuo A."/>
            <person name="Nagy L.G."/>
            <person name="Floudas D."/>
            <person name="Copeland A."/>
            <person name="Barry K.W."/>
            <person name="Cichocki N."/>
            <person name="Veneault-Fourrey C."/>
            <person name="LaButti K."/>
            <person name="Lindquist E.A."/>
            <person name="Lipzen A."/>
            <person name="Lundell T."/>
            <person name="Morin E."/>
            <person name="Murat C."/>
            <person name="Riley R."/>
            <person name="Ohm R."/>
            <person name="Sun H."/>
            <person name="Tunlid A."/>
            <person name="Henrissat B."/>
            <person name="Grigoriev I.V."/>
            <person name="Hibbett D.S."/>
            <person name="Martin F."/>
        </authorList>
    </citation>
    <scope>NUCLEOTIDE SEQUENCE [LARGE SCALE GENOMIC DNA]</scope>
    <source>
        <strain evidence="2">UH-Slu-Lm8-n1</strain>
    </source>
</reference>
<organism evidence="1 2">
    <name type="scientific">Suillus luteus UH-Slu-Lm8-n1</name>
    <dbReference type="NCBI Taxonomy" id="930992"/>
    <lineage>
        <taxon>Eukaryota</taxon>
        <taxon>Fungi</taxon>
        <taxon>Dikarya</taxon>
        <taxon>Basidiomycota</taxon>
        <taxon>Agaricomycotina</taxon>
        <taxon>Agaricomycetes</taxon>
        <taxon>Agaricomycetidae</taxon>
        <taxon>Boletales</taxon>
        <taxon>Suillineae</taxon>
        <taxon>Suillaceae</taxon>
        <taxon>Suillus</taxon>
    </lineage>
</organism>
<evidence type="ECO:0000313" key="1">
    <source>
        <dbReference type="EMBL" id="KIK41566.1"/>
    </source>
</evidence>
<dbReference type="Proteomes" id="UP000054485">
    <property type="component" value="Unassembled WGS sequence"/>
</dbReference>
<name>A0A0D0AI98_9AGAM</name>
<proteinExistence type="predicted"/>
<dbReference type="OrthoDB" id="10429736at2759"/>
<dbReference type="HOGENOM" id="CLU_2456253_0_0_1"/>
<accession>A0A0D0AI98</accession>
<keyword evidence="2" id="KW-1185">Reference proteome</keyword>